<keyword evidence="17" id="KW-1185">Reference proteome</keyword>
<feature type="transmembrane region" description="Helical" evidence="12">
    <location>
        <begin position="47"/>
        <end position="67"/>
    </location>
</feature>
<evidence type="ECO:0000313" key="16">
    <source>
        <dbReference type="EMBL" id="RVV96787.1"/>
    </source>
</evidence>
<dbReference type="PROSITE" id="PS51257">
    <property type="entry name" value="PROKAR_LIPOPROTEIN"/>
    <property type="match status" value="1"/>
</dbReference>
<evidence type="ECO:0000256" key="6">
    <source>
        <dbReference type="ARBA" id="ARBA00022982"/>
    </source>
</evidence>
<comment type="catalytic activity">
    <reaction evidence="10">
        <text>4 Fe(II)-[cytochrome c] + O2 + 8 H(+)(in) = 4 Fe(III)-[cytochrome c] + 2 H2O + 4 H(+)(out)</text>
        <dbReference type="Rhea" id="RHEA:11436"/>
        <dbReference type="Rhea" id="RHEA-COMP:10350"/>
        <dbReference type="Rhea" id="RHEA-COMP:14399"/>
        <dbReference type="ChEBI" id="CHEBI:15377"/>
        <dbReference type="ChEBI" id="CHEBI:15378"/>
        <dbReference type="ChEBI" id="CHEBI:15379"/>
        <dbReference type="ChEBI" id="CHEBI:29033"/>
        <dbReference type="ChEBI" id="CHEBI:29034"/>
        <dbReference type="EC" id="7.1.1.9"/>
    </reaction>
</comment>
<evidence type="ECO:0000259" key="14">
    <source>
        <dbReference type="PROSITE" id="PS50857"/>
    </source>
</evidence>
<feature type="transmembrane region" description="Helical" evidence="12">
    <location>
        <begin position="79"/>
        <end position="104"/>
    </location>
</feature>
<keyword evidence="5 11" id="KW-0479">Metal-binding</keyword>
<keyword evidence="9 12" id="KW-0472">Membrane</keyword>
<dbReference type="Pfam" id="PF00116">
    <property type="entry name" value="COX2"/>
    <property type="match status" value="1"/>
</dbReference>
<proteinExistence type="inferred from homology"/>
<dbReference type="GO" id="GO:0042773">
    <property type="term" value="P:ATP synthesis coupled electron transport"/>
    <property type="evidence" value="ECO:0007669"/>
    <property type="project" value="TreeGrafter"/>
</dbReference>
<dbReference type="InterPro" id="IPR036909">
    <property type="entry name" value="Cyt_c-like_dom_sf"/>
</dbReference>
<keyword evidence="12" id="KW-0812">Transmembrane</keyword>
<dbReference type="InterPro" id="IPR045187">
    <property type="entry name" value="CcO_II"/>
</dbReference>
<keyword evidence="6" id="KW-0249">Electron transport</keyword>
<dbReference type="PROSITE" id="PS51007">
    <property type="entry name" value="CYTC"/>
    <property type="match status" value="1"/>
</dbReference>
<feature type="domain" description="Cytochrome c" evidence="15">
    <location>
        <begin position="237"/>
        <end position="329"/>
    </location>
</feature>
<evidence type="ECO:0000256" key="2">
    <source>
        <dbReference type="ARBA" id="ARBA00007866"/>
    </source>
</evidence>
<dbReference type="GO" id="GO:0004129">
    <property type="term" value="F:cytochrome-c oxidase activity"/>
    <property type="evidence" value="ECO:0007669"/>
    <property type="project" value="UniProtKB-EC"/>
</dbReference>
<keyword evidence="4 11" id="KW-0349">Heme</keyword>
<dbReference type="AlphaFoldDB" id="A0A438ADP2"/>
<evidence type="ECO:0000256" key="13">
    <source>
        <dbReference type="SAM" id="SignalP"/>
    </source>
</evidence>
<evidence type="ECO:0000256" key="10">
    <source>
        <dbReference type="ARBA" id="ARBA00047816"/>
    </source>
</evidence>
<dbReference type="PANTHER" id="PTHR22888">
    <property type="entry name" value="CYTOCHROME C OXIDASE, SUBUNIT II"/>
    <property type="match status" value="1"/>
</dbReference>
<sequence length="329" mass="35519">MTTRRRRAIAVRAGLAAALTALAACDGPQSVLSPAGDDASQLTTLFWVMLVGAVVLWTAMNGFFFWITRIRTGEMSRKWAEALIIGGGILFPVVVLTALLSYGLTIMPDQRAPGDGLRVRITGEQWWWRVEYWSEGADAPVVSANELRLPAGLRSDIELTAARVIHSFWVPALGGKMDMFPGRVTETSLAPHTPGTYRGQCAEFCGLSHALMAFRAVVLPEDEFDAWLAREAEDSAAPPGPGRDVFMAEGCGACHTVRGTEAAGQVGPDLTHVGSRQSLAAGILPMTSDALVDWIADPEAFKPGVEMPGYDHLPQEDMMALARWLEGLK</sequence>
<dbReference type="PROSITE" id="PS50857">
    <property type="entry name" value="COX2_CUA"/>
    <property type="match status" value="1"/>
</dbReference>
<name>A0A438ADP2_9RHOB</name>
<accession>A0A438ADP2</accession>
<dbReference type="SUPFAM" id="SSF49503">
    <property type="entry name" value="Cupredoxins"/>
    <property type="match status" value="1"/>
</dbReference>
<feature type="signal peptide" evidence="13">
    <location>
        <begin position="1"/>
        <end position="23"/>
    </location>
</feature>
<dbReference type="InterPro" id="IPR009056">
    <property type="entry name" value="Cyt_c-like_dom"/>
</dbReference>
<dbReference type="GO" id="GO:0016020">
    <property type="term" value="C:membrane"/>
    <property type="evidence" value="ECO:0007669"/>
    <property type="project" value="UniProtKB-SubCell"/>
</dbReference>
<evidence type="ECO:0000256" key="5">
    <source>
        <dbReference type="ARBA" id="ARBA00022723"/>
    </source>
</evidence>
<comment type="similarity">
    <text evidence="2">Belongs to the cytochrome c oxidase subunit 2 family.</text>
</comment>
<evidence type="ECO:0000256" key="8">
    <source>
        <dbReference type="ARBA" id="ARBA00023008"/>
    </source>
</evidence>
<feature type="chain" id="PRO_5019219762" evidence="13">
    <location>
        <begin position="24"/>
        <end position="329"/>
    </location>
</feature>
<dbReference type="InterPro" id="IPR001505">
    <property type="entry name" value="Copper_CuA"/>
</dbReference>
<comment type="caution">
    <text evidence="16">The sequence shown here is derived from an EMBL/GenBank/DDBJ whole genome shotgun (WGS) entry which is preliminary data.</text>
</comment>
<comment type="subcellular location">
    <subcellularLocation>
        <location evidence="1">Membrane</location>
    </subcellularLocation>
</comment>
<keyword evidence="3" id="KW-0813">Transport</keyword>
<dbReference type="Gene3D" id="2.60.40.420">
    <property type="entry name" value="Cupredoxins - blue copper proteins"/>
    <property type="match status" value="1"/>
</dbReference>
<feature type="domain" description="Cytochrome oxidase subunit II copper A binding" evidence="14">
    <location>
        <begin position="114"/>
        <end position="230"/>
    </location>
</feature>
<evidence type="ECO:0000313" key="17">
    <source>
        <dbReference type="Proteomes" id="UP000285908"/>
    </source>
</evidence>
<dbReference type="InterPro" id="IPR002429">
    <property type="entry name" value="CcO_II-like_C"/>
</dbReference>
<evidence type="ECO:0000256" key="1">
    <source>
        <dbReference type="ARBA" id="ARBA00004370"/>
    </source>
</evidence>
<keyword evidence="12" id="KW-1133">Transmembrane helix</keyword>
<dbReference type="PANTHER" id="PTHR22888:SF9">
    <property type="entry name" value="CYTOCHROME C OXIDASE SUBUNIT 2"/>
    <property type="match status" value="1"/>
</dbReference>
<dbReference type="RefSeq" id="WP_127907831.1">
    <property type="nucleotide sequence ID" value="NZ_RQXX01000008.1"/>
</dbReference>
<dbReference type="GO" id="GO:0005507">
    <property type="term" value="F:copper ion binding"/>
    <property type="evidence" value="ECO:0007669"/>
    <property type="project" value="InterPro"/>
</dbReference>
<protein>
    <submittedName>
        <fullName evidence="16">C-type cytochrome</fullName>
    </submittedName>
</protein>
<evidence type="ECO:0000256" key="11">
    <source>
        <dbReference type="PROSITE-ProRule" id="PRU00433"/>
    </source>
</evidence>
<organism evidence="16 17">
    <name type="scientific">Mesobaculum littorinae</name>
    <dbReference type="NCBI Taxonomy" id="2486419"/>
    <lineage>
        <taxon>Bacteria</taxon>
        <taxon>Pseudomonadati</taxon>
        <taxon>Pseudomonadota</taxon>
        <taxon>Alphaproteobacteria</taxon>
        <taxon>Rhodobacterales</taxon>
        <taxon>Roseobacteraceae</taxon>
        <taxon>Mesobaculum</taxon>
    </lineage>
</organism>
<evidence type="ECO:0000259" key="15">
    <source>
        <dbReference type="PROSITE" id="PS51007"/>
    </source>
</evidence>
<reference evidence="16 17" key="1">
    <citation type="submission" date="2018-11" db="EMBL/GenBank/DDBJ databases">
        <title>Mesobaculum littorinae gen. nov., sp. nov., isolated from Littorina scabra that represents a novel genus of the order Rhodobacteraceae.</title>
        <authorList>
            <person name="Li F."/>
        </authorList>
    </citation>
    <scope>NUCLEOTIDE SEQUENCE [LARGE SCALE GENOMIC DNA]</scope>
    <source>
        <strain evidence="16 17">M0103</strain>
    </source>
</reference>
<evidence type="ECO:0000256" key="3">
    <source>
        <dbReference type="ARBA" id="ARBA00022448"/>
    </source>
</evidence>
<dbReference type="OrthoDB" id="9781261at2"/>
<evidence type="ECO:0000256" key="7">
    <source>
        <dbReference type="ARBA" id="ARBA00023004"/>
    </source>
</evidence>
<keyword evidence="13" id="KW-0732">Signal</keyword>
<keyword evidence="8" id="KW-0186">Copper</keyword>
<evidence type="ECO:0000256" key="12">
    <source>
        <dbReference type="SAM" id="Phobius"/>
    </source>
</evidence>
<dbReference type="InterPro" id="IPR008972">
    <property type="entry name" value="Cupredoxin"/>
</dbReference>
<dbReference type="GO" id="GO:0020037">
    <property type="term" value="F:heme binding"/>
    <property type="evidence" value="ECO:0007669"/>
    <property type="project" value="InterPro"/>
</dbReference>
<dbReference type="Proteomes" id="UP000285908">
    <property type="component" value="Unassembled WGS sequence"/>
</dbReference>
<keyword evidence="7 11" id="KW-0408">Iron</keyword>
<evidence type="ECO:0000256" key="4">
    <source>
        <dbReference type="ARBA" id="ARBA00022617"/>
    </source>
</evidence>
<dbReference type="EMBL" id="RQXX01000008">
    <property type="protein sequence ID" value="RVV96787.1"/>
    <property type="molecule type" value="Genomic_DNA"/>
</dbReference>
<dbReference type="SUPFAM" id="SSF46626">
    <property type="entry name" value="Cytochrome c"/>
    <property type="match status" value="1"/>
</dbReference>
<dbReference type="Pfam" id="PF00034">
    <property type="entry name" value="Cytochrom_C"/>
    <property type="match status" value="1"/>
</dbReference>
<dbReference type="PROSITE" id="PS00078">
    <property type="entry name" value="COX2"/>
    <property type="match status" value="1"/>
</dbReference>
<evidence type="ECO:0000256" key="9">
    <source>
        <dbReference type="ARBA" id="ARBA00023136"/>
    </source>
</evidence>
<gene>
    <name evidence="16" type="ORF">EKE94_17005</name>
</gene>